<dbReference type="InterPro" id="IPR036291">
    <property type="entry name" value="NAD(P)-bd_dom_sf"/>
</dbReference>
<evidence type="ECO:0000256" key="1">
    <source>
        <dbReference type="ARBA" id="ARBA00010928"/>
    </source>
</evidence>
<evidence type="ECO:0000259" key="3">
    <source>
        <dbReference type="Pfam" id="PF02894"/>
    </source>
</evidence>
<dbReference type="InterPro" id="IPR000683">
    <property type="entry name" value="Gfo/Idh/MocA-like_OxRdtase_N"/>
</dbReference>
<dbReference type="RefSeq" id="WP_141164824.1">
    <property type="nucleotide sequence ID" value="NZ_VHQG01000005.1"/>
</dbReference>
<dbReference type="OrthoDB" id="179913at2"/>
<organism evidence="4 5">
    <name type="scientific">Schumannella soli</name>
    <dbReference type="NCBI Taxonomy" id="2590779"/>
    <lineage>
        <taxon>Bacteria</taxon>
        <taxon>Bacillati</taxon>
        <taxon>Actinomycetota</taxon>
        <taxon>Actinomycetes</taxon>
        <taxon>Micrococcales</taxon>
        <taxon>Microbacteriaceae</taxon>
        <taxon>Schumannella</taxon>
    </lineage>
</organism>
<feature type="domain" description="Gfo/Idh/MocA-like oxidoreductase C-terminal" evidence="3">
    <location>
        <begin position="137"/>
        <end position="326"/>
    </location>
</feature>
<dbReference type="InterPro" id="IPR051450">
    <property type="entry name" value="Gfo/Idh/MocA_Oxidoreductases"/>
</dbReference>
<dbReference type="PANTHER" id="PTHR43377:SF1">
    <property type="entry name" value="BILIVERDIN REDUCTASE A"/>
    <property type="match status" value="1"/>
</dbReference>
<dbReference type="Gene3D" id="3.40.50.720">
    <property type="entry name" value="NAD(P)-binding Rossmann-like Domain"/>
    <property type="match status" value="1"/>
</dbReference>
<dbReference type="Pfam" id="PF01408">
    <property type="entry name" value="GFO_IDH_MocA"/>
    <property type="match status" value="1"/>
</dbReference>
<evidence type="ECO:0000313" key="4">
    <source>
        <dbReference type="EMBL" id="TPW74246.1"/>
    </source>
</evidence>
<dbReference type="Proteomes" id="UP000316252">
    <property type="component" value="Unassembled WGS sequence"/>
</dbReference>
<dbReference type="Pfam" id="PF02894">
    <property type="entry name" value="GFO_IDH_MocA_C"/>
    <property type="match status" value="1"/>
</dbReference>
<comment type="similarity">
    <text evidence="1">Belongs to the Gfo/Idh/MocA family.</text>
</comment>
<dbReference type="EMBL" id="VHQG01000005">
    <property type="protein sequence ID" value="TPW74246.1"/>
    <property type="molecule type" value="Genomic_DNA"/>
</dbReference>
<dbReference type="AlphaFoldDB" id="A0A506XVP3"/>
<evidence type="ECO:0000313" key="5">
    <source>
        <dbReference type="Proteomes" id="UP000316252"/>
    </source>
</evidence>
<protein>
    <submittedName>
        <fullName evidence="4">Gfo/Idh/MocA family oxidoreductase</fullName>
    </submittedName>
</protein>
<proteinExistence type="inferred from homology"/>
<reference evidence="4 5" key="1">
    <citation type="submission" date="2019-06" db="EMBL/GenBank/DDBJ databases">
        <authorList>
            <person name="Li F."/>
        </authorList>
    </citation>
    <scope>NUCLEOTIDE SEQUENCE [LARGE SCALE GENOMIC DNA]</scope>
    <source>
        <strain evidence="4 5">10F1D-1</strain>
    </source>
</reference>
<dbReference type="InterPro" id="IPR004104">
    <property type="entry name" value="Gfo/Idh/MocA-like_OxRdtase_C"/>
</dbReference>
<feature type="domain" description="Gfo/Idh/MocA-like oxidoreductase N-terminal" evidence="2">
    <location>
        <begin position="4"/>
        <end position="118"/>
    </location>
</feature>
<dbReference type="SUPFAM" id="SSF51735">
    <property type="entry name" value="NAD(P)-binding Rossmann-fold domains"/>
    <property type="match status" value="1"/>
</dbReference>
<dbReference type="Gene3D" id="3.30.360.10">
    <property type="entry name" value="Dihydrodipicolinate Reductase, domain 2"/>
    <property type="match status" value="1"/>
</dbReference>
<comment type="caution">
    <text evidence="4">The sequence shown here is derived from an EMBL/GenBank/DDBJ whole genome shotgun (WGS) entry which is preliminary data.</text>
</comment>
<dbReference type="GO" id="GO:0000166">
    <property type="term" value="F:nucleotide binding"/>
    <property type="evidence" value="ECO:0007669"/>
    <property type="project" value="InterPro"/>
</dbReference>
<keyword evidence="5" id="KW-1185">Reference proteome</keyword>
<dbReference type="PANTHER" id="PTHR43377">
    <property type="entry name" value="BILIVERDIN REDUCTASE A"/>
    <property type="match status" value="1"/>
</dbReference>
<gene>
    <name evidence="4" type="ORF">FJ657_16655</name>
</gene>
<accession>A0A506XVP3</accession>
<evidence type="ECO:0000259" key="2">
    <source>
        <dbReference type="Pfam" id="PF01408"/>
    </source>
</evidence>
<sequence length="326" mass="34732">MSGIALIGQGYMARTHAAAITALGRGDDIRWLIAPRPRADLALAPAARFSNDLDDALRDPAVEVVSICTPTPSHAEIASRALRAGKHVLLEKPVTLDPAEGEQLARLAEVAQRVLMVAQVVRFFPGYALLRSIAGGGALGRLRSVRATRALTRPSWAPWWDDESISGGVPVDFAIHDYDQANLFLGEPIAVLARQLAHEGPIEATIEYADSGIAQVLSYPYLPEGAPFSSAIELLGDQGTASHRLLLDSAPTDAVGQSEVVVATPAGVKRIPVEARDAYQLEIEYFLACVAEQRNPAESPIDSAISALRVALAVRESLRSGARVAL</sequence>
<dbReference type="SUPFAM" id="SSF55347">
    <property type="entry name" value="Glyceraldehyde-3-phosphate dehydrogenase-like, C-terminal domain"/>
    <property type="match status" value="1"/>
</dbReference>
<name>A0A506XVP3_9MICO</name>